<reference evidence="2" key="1">
    <citation type="journal article" date="2006" name="PLoS Biol.">
        <title>Macronuclear genome sequence of the ciliate Tetrahymena thermophila, a model eukaryote.</title>
        <authorList>
            <person name="Eisen J.A."/>
            <person name="Coyne R.S."/>
            <person name="Wu M."/>
            <person name="Wu D."/>
            <person name="Thiagarajan M."/>
            <person name="Wortman J.R."/>
            <person name="Badger J.H."/>
            <person name="Ren Q."/>
            <person name="Amedeo P."/>
            <person name="Jones K.M."/>
            <person name="Tallon L.J."/>
            <person name="Delcher A.L."/>
            <person name="Salzberg S.L."/>
            <person name="Silva J.C."/>
            <person name="Haas B.J."/>
            <person name="Majoros W.H."/>
            <person name="Farzad M."/>
            <person name="Carlton J.M."/>
            <person name="Smith R.K. Jr."/>
            <person name="Garg J."/>
            <person name="Pearlman R.E."/>
            <person name="Karrer K.M."/>
            <person name="Sun L."/>
            <person name="Manning G."/>
            <person name="Elde N.C."/>
            <person name="Turkewitz A.P."/>
            <person name="Asai D.J."/>
            <person name="Wilkes D.E."/>
            <person name="Wang Y."/>
            <person name="Cai H."/>
            <person name="Collins K."/>
            <person name="Stewart B.A."/>
            <person name="Lee S.R."/>
            <person name="Wilamowska K."/>
            <person name="Weinberg Z."/>
            <person name="Ruzzo W.L."/>
            <person name="Wloga D."/>
            <person name="Gaertig J."/>
            <person name="Frankel J."/>
            <person name="Tsao C.-C."/>
            <person name="Gorovsky M.A."/>
            <person name="Keeling P.J."/>
            <person name="Waller R.F."/>
            <person name="Patron N.J."/>
            <person name="Cherry J.M."/>
            <person name="Stover N.A."/>
            <person name="Krieger C.J."/>
            <person name="del Toro C."/>
            <person name="Ryder H.F."/>
            <person name="Williamson S.C."/>
            <person name="Barbeau R.A."/>
            <person name="Hamilton E.P."/>
            <person name="Orias E."/>
        </authorList>
    </citation>
    <scope>NUCLEOTIDE SEQUENCE [LARGE SCALE GENOMIC DNA]</scope>
    <source>
        <strain evidence="2">SB210</strain>
    </source>
</reference>
<organism evidence="1 2">
    <name type="scientific">Tetrahymena thermophila (strain SB210)</name>
    <dbReference type="NCBI Taxonomy" id="312017"/>
    <lineage>
        <taxon>Eukaryota</taxon>
        <taxon>Sar</taxon>
        <taxon>Alveolata</taxon>
        <taxon>Ciliophora</taxon>
        <taxon>Intramacronucleata</taxon>
        <taxon>Oligohymenophorea</taxon>
        <taxon>Hymenostomatida</taxon>
        <taxon>Tetrahymenina</taxon>
        <taxon>Tetrahymenidae</taxon>
        <taxon>Tetrahymena</taxon>
    </lineage>
</organism>
<gene>
    <name evidence="1" type="ORF">TTHERM_01233320</name>
</gene>
<keyword evidence="2" id="KW-1185">Reference proteome</keyword>
<dbReference type="EMBL" id="GG662327">
    <property type="protein sequence ID" value="EAS05824.1"/>
    <property type="molecule type" value="Genomic_DNA"/>
</dbReference>
<evidence type="ECO:0000313" key="2">
    <source>
        <dbReference type="Proteomes" id="UP000009168"/>
    </source>
</evidence>
<protein>
    <submittedName>
        <fullName evidence="1">Uncharacterized protein</fullName>
    </submittedName>
</protein>
<dbReference type="GeneID" id="7835476"/>
<sequence length="149" mass="17787">MLIADLEARFTHLQGLSKEIKKNNLILQKNKEIISLNMEKLEVNKKMLNDLEKSLILNEKELLQFGQITEDNQQECEKLLQKIYKHKDILDHYHQKIKLENMKIKLHNETIIVENKIIHKKNTDMSEELKLMNEDLQQNFNYQQDNTSS</sequence>
<proteinExistence type="predicted"/>
<name>Q24DF4_TETTS</name>
<dbReference type="InParanoid" id="Q24DF4"/>
<dbReference type="HOGENOM" id="CLU_1753365_0_0_1"/>
<evidence type="ECO:0000313" key="1">
    <source>
        <dbReference type="EMBL" id="EAS05824.1"/>
    </source>
</evidence>
<dbReference type="AlphaFoldDB" id="Q24DF4"/>
<dbReference type="Proteomes" id="UP000009168">
    <property type="component" value="Unassembled WGS sequence"/>
</dbReference>
<accession>Q24DF4</accession>
<dbReference type="RefSeq" id="XP_001026069.1">
    <property type="nucleotide sequence ID" value="XM_001026069.3"/>
</dbReference>
<dbReference type="KEGG" id="tet:TTHERM_01233320"/>